<accession>A0A8J6UC71</accession>
<protein>
    <submittedName>
        <fullName evidence="2">Glycosyltransferase family 2 protein</fullName>
    </submittedName>
</protein>
<dbReference type="AlphaFoldDB" id="A0A8J6UC71"/>
<evidence type="ECO:0000313" key="3">
    <source>
        <dbReference type="Proteomes" id="UP000600588"/>
    </source>
</evidence>
<dbReference type="PANTHER" id="PTHR43685:SF3">
    <property type="entry name" value="SLR2126 PROTEIN"/>
    <property type="match status" value="1"/>
</dbReference>
<dbReference type="Proteomes" id="UP000600588">
    <property type="component" value="Unassembled WGS sequence"/>
</dbReference>
<comment type="caution">
    <text evidence="2">The sequence shown here is derived from an EMBL/GenBank/DDBJ whole genome shotgun (WGS) entry which is preliminary data.</text>
</comment>
<proteinExistence type="predicted"/>
<dbReference type="RefSeq" id="WP_188229844.1">
    <property type="nucleotide sequence ID" value="NZ_JACVXB010000003.1"/>
</dbReference>
<dbReference type="SUPFAM" id="SSF53448">
    <property type="entry name" value="Nucleotide-diphospho-sugar transferases"/>
    <property type="match status" value="1"/>
</dbReference>
<organism evidence="2 3">
    <name type="scientific">Aestuariibaculum sediminum</name>
    <dbReference type="NCBI Taxonomy" id="2770637"/>
    <lineage>
        <taxon>Bacteria</taxon>
        <taxon>Pseudomonadati</taxon>
        <taxon>Bacteroidota</taxon>
        <taxon>Flavobacteriia</taxon>
        <taxon>Flavobacteriales</taxon>
        <taxon>Flavobacteriaceae</taxon>
    </lineage>
</organism>
<dbReference type="InterPro" id="IPR050834">
    <property type="entry name" value="Glycosyltransf_2"/>
</dbReference>
<gene>
    <name evidence="2" type="ORF">ICJ83_07890</name>
</gene>
<dbReference type="Pfam" id="PF00535">
    <property type="entry name" value="Glycos_transf_2"/>
    <property type="match status" value="1"/>
</dbReference>
<evidence type="ECO:0000313" key="2">
    <source>
        <dbReference type="EMBL" id="MBD0832049.1"/>
    </source>
</evidence>
<dbReference type="InterPro" id="IPR001173">
    <property type="entry name" value="Glyco_trans_2-like"/>
</dbReference>
<dbReference type="EMBL" id="JACVXB010000003">
    <property type="protein sequence ID" value="MBD0832049.1"/>
    <property type="molecule type" value="Genomic_DNA"/>
</dbReference>
<dbReference type="Gene3D" id="3.90.550.10">
    <property type="entry name" value="Spore Coat Polysaccharide Biosynthesis Protein SpsA, Chain A"/>
    <property type="match status" value="1"/>
</dbReference>
<sequence length="280" mass="31911">MELKSTNSTPQISIIISTYNSEAWLEKVLWSYEAQTFKDFEIVIADDGSKQPTFDLIEQMQKEVHYPIIHVWHEDNGFQKSQILNKAIVKCNADYILMSDGDCIARADYVQVHMDNREAGYFLSGGYFMLPMTISKAITKADILSQNCFKLPWLKSKGLKSSFKNNKLTATGLKEKVLNTLTPTNASWNGHNASGWKSDILAVNGFDERMQYGGQDRELGERLFNLGIKSKQIRYSAICLHLDHPRGYKNQESINKNLAIRANTKSQKLAWTNFGIKRTK</sequence>
<reference evidence="2 3" key="1">
    <citation type="submission" date="2020-09" db="EMBL/GenBank/DDBJ databases">
        <title>TT11 complete genome.</title>
        <authorList>
            <person name="Wu Z."/>
        </authorList>
    </citation>
    <scope>NUCLEOTIDE SEQUENCE [LARGE SCALE GENOMIC DNA]</scope>
    <source>
        <strain evidence="2 3">TT11</strain>
    </source>
</reference>
<feature type="domain" description="Glycosyltransferase 2-like" evidence="1">
    <location>
        <begin position="13"/>
        <end position="115"/>
    </location>
</feature>
<dbReference type="CDD" id="cd06420">
    <property type="entry name" value="GT2_Chondriotin_Pol_N"/>
    <property type="match status" value="1"/>
</dbReference>
<dbReference type="InterPro" id="IPR029044">
    <property type="entry name" value="Nucleotide-diphossugar_trans"/>
</dbReference>
<keyword evidence="3" id="KW-1185">Reference proteome</keyword>
<name>A0A8J6UC71_9FLAO</name>
<dbReference type="PANTHER" id="PTHR43685">
    <property type="entry name" value="GLYCOSYLTRANSFERASE"/>
    <property type="match status" value="1"/>
</dbReference>
<evidence type="ECO:0000259" key="1">
    <source>
        <dbReference type="Pfam" id="PF00535"/>
    </source>
</evidence>